<proteinExistence type="predicted"/>
<evidence type="ECO:0000313" key="2">
    <source>
        <dbReference type="Proteomes" id="UP000053562"/>
    </source>
</evidence>
<reference evidence="1 2" key="1">
    <citation type="submission" date="2011-08" db="EMBL/GenBank/DDBJ databases">
        <title>The Genome Sequence of Plasmodium vivax India VII.</title>
        <authorList>
            <consortium name="The Broad Institute Genome Sequencing Platform"/>
            <consortium name="The Broad Institute Genome Sequencing Center for Infectious Disease"/>
            <person name="Neafsey D."/>
            <person name="Carlton J."/>
            <person name="Barnwell J."/>
            <person name="Collins W."/>
            <person name="Escalante A."/>
            <person name="Mullikin J."/>
            <person name="Saul A."/>
            <person name="Guigo R."/>
            <person name="Camara F."/>
            <person name="Young S.K."/>
            <person name="Zeng Q."/>
            <person name="Gargeya S."/>
            <person name="Fitzgerald M."/>
            <person name="Haas B."/>
            <person name="Abouelleil A."/>
            <person name="Alvarado L."/>
            <person name="Arachchi H.M."/>
            <person name="Berlin A."/>
            <person name="Brown A."/>
            <person name="Chapman S.B."/>
            <person name="Chen Z."/>
            <person name="Dunbar C."/>
            <person name="Freedman E."/>
            <person name="Gearin G."/>
            <person name="Gellesch M."/>
            <person name="Goldberg J."/>
            <person name="Griggs A."/>
            <person name="Gujja S."/>
            <person name="Heiman D."/>
            <person name="Howarth C."/>
            <person name="Larson L."/>
            <person name="Lui A."/>
            <person name="MacDonald P.J.P."/>
            <person name="Montmayeur A."/>
            <person name="Murphy C."/>
            <person name="Neiman D."/>
            <person name="Pearson M."/>
            <person name="Priest M."/>
            <person name="Roberts A."/>
            <person name="Saif S."/>
            <person name="Shea T."/>
            <person name="Shenoy N."/>
            <person name="Sisk P."/>
            <person name="Stolte C."/>
            <person name="Sykes S."/>
            <person name="Wortman J."/>
            <person name="Nusbaum C."/>
            <person name="Birren B."/>
        </authorList>
    </citation>
    <scope>NUCLEOTIDE SEQUENCE [LARGE SCALE GENOMIC DNA]</scope>
    <source>
        <strain evidence="1 2">India VII</strain>
    </source>
</reference>
<evidence type="ECO:0000313" key="1">
    <source>
        <dbReference type="EMBL" id="KMZ83164.1"/>
    </source>
</evidence>
<dbReference type="EMBL" id="KQ234142">
    <property type="protein sequence ID" value="KMZ83164.1"/>
    <property type="molecule type" value="Genomic_DNA"/>
</dbReference>
<name>A0A0J9SJK4_PLAVI</name>
<dbReference type="Proteomes" id="UP000053562">
    <property type="component" value="Unassembled WGS sequence"/>
</dbReference>
<protein>
    <submittedName>
        <fullName evidence="1">Uncharacterized protein</fullName>
    </submittedName>
</protein>
<sequence length="67" mass="8235">MLHIFYKSFFICIFTPLGKLLHIRFWWNRNNITNLNEENNVMLHCASESYKQYYEHDVEHFIGYHPA</sequence>
<organism evidence="1 2">
    <name type="scientific">Plasmodium vivax India VII</name>
    <dbReference type="NCBI Taxonomy" id="1077284"/>
    <lineage>
        <taxon>Eukaryota</taxon>
        <taxon>Sar</taxon>
        <taxon>Alveolata</taxon>
        <taxon>Apicomplexa</taxon>
        <taxon>Aconoidasida</taxon>
        <taxon>Haemosporida</taxon>
        <taxon>Plasmodiidae</taxon>
        <taxon>Plasmodium</taxon>
        <taxon>Plasmodium (Plasmodium)</taxon>
    </lineage>
</organism>
<gene>
    <name evidence="1" type="ORF">PVIIG_06540</name>
</gene>
<dbReference type="AlphaFoldDB" id="A0A0J9SJK4"/>
<accession>A0A0J9SJK4</accession>